<keyword evidence="6" id="KW-0808">Transferase</keyword>
<evidence type="ECO:0000259" key="13">
    <source>
        <dbReference type="PROSITE" id="PS51163"/>
    </source>
</evidence>
<evidence type="ECO:0000256" key="3">
    <source>
        <dbReference type="ARBA" id="ARBA00012584"/>
    </source>
</evidence>
<evidence type="ECO:0000313" key="14">
    <source>
        <dbReference type="EMBL" id="OMJ30153.1"/>
    </source>
</evidence>
<name>A0A1R1YTD2_9FUNG</name>
<evidence type="ECO:0000256" key="7">
    <source>
        <dbReference type="ARBA" id="ARBA00022694"/>
    </source>
</evidence>
<dbReference type="Pfam" id="PF01300">
    <property type="entry name" value="Sua5_yciO_yrdC"/>
    <property type="match status" value="1"/>
</dbReference>
<evidence type="ECO:0000313" key="15">
    <source>
        <dbReference type="Proteomes" id="UP000187429"/>
    </source>
</evidence>
<keyword evidence="9" id="KW-0547">Nucleotide-binding</keyword>
<dbReference type="PANTHER" id="PTHR17490:SF16">
    <property type="entry name" value="THREONYLCARBAMOYL-AMP SYNTHASE"/>
    <property type="match status" value="1"/>
</dbReference>
<evidence type="ECO:0000256" key="12">
    <source>
        <dbReference type="ARBA" id="ARBA00048366"/>
    </source>
</evidence>
<dbReference type="EMBL" id="LSSM01000070">
    <property type="protein sequence ID" value="OMJ30153.1"/>
    <property type="molecule type" value="Genomic_DNA"/>
</dbReference>
<dbReference type="Gene3D" id="3.90.870.10">
    <property type="entry name" value="DHBP synthase"/>
    <property type="match status" value="1"/>
</dbReference>
<dbReference type="GO" id="GO:0005737">
    <property type="term" value="C:cytoplasm"/>
    <property type="evidence" value="ECO:0007669"/>
    <property type="project" value="UniProtKB-SubCell"/>
</dbReference>
<evidence type="ECO:0000256" key="10">
    <source>
        <dbReference type="ARBA" id="ARBA00022840"/>
    </source>
</evidence>
<dbReference type="AlphaFoldDB" id="A0A1R1YTD2"/>
<dbReference type="InterPro" id="IPR050156">
    <property type="entry name" value="TC-AMP_synthase_SUA5"/>
</dbReference>
<dbReference type="InterPro" id="IPR017945">
    <property type="entry name" value="DHBP_synth_RibB-like_a/b_dom"/>
</dbReference>
<keyword evidence="5" id="KW-0963">Cytoplasm</keyword>
<evidence type="ECO:0000256" key="4">
    <source>
        <dbReference type="ARBA" id="ARBA00015492"/>
    </source>
</evidence>
<sequence length="692" mass="76404">MSSRISLSYKKVPLLKKNFKISSALHPLLFKNRYSNKISLASYYSTHSNFKLQSNHTDFKNPKQTSSCKSMPEVKMSNLDTFKTITIPTTDDFVSFDPSIERSSIFINNVKINNYPSSSLKVPFVCNAKNENMIDVQNVSIVGKNSGWPDWLSFSVACILNDETIAIPTETVYGLAANALSEIAVRKIYLAKGRPSDNPLIVHVSSLEMLINLYKPDFESNSTSVSSSESESSQLLDIDIIPKIYHQLINSFWPGPLTIVLPKPKCIPKIILGNSEINSTVAFRLPSHPIARAIIECCGVPLAAPSANSSGLPSPTLASHVFKDLKGLIPLVVDSGSCEIGLESTVIDAISNKLPVKNINAIKNASLSEISGEKNHLDILNQIDKFNSFTDISNNNLMVKIPCILRPGGVSYEQITNMAKNSPDQPFRNDHVNLNPFTQNPSNQKNAYSLNLWSDIIVYGKNFSDSGIESAPTTPGMKYKHYSPKAKVSLFIPGEDSSLNCHTNPTCIIEGEYSQILTKQKMLDYILNLPSSFDNEISELSSSKNFPSEILVGLVCLASDAKWLDLPRSKFSVEVFDTSLPDHESAIESFEIERLSKSKNKTENVSTIVSRLDINARSATEILQTDSDSIKIKLLVFLVKSKPVLGSNMFYLLRLADDLGAREVIIEGVTDSDEGMAIMNRLKKASTNHIFS</sequence>
<evidence type="ECO:0000256" key="1">
    <source>
        <dbReference type="ARBA" id="ARBA00004496"/>
    </source>
</evidence>
<evidence type="ECO:0000256" key="11">
    <source>
        <dbReference type="ARBA" id="ARBA00029774"/>
    </source>
</evidence>
<dbReference type="GO" id="GO:0061710">
    <property type="term" value="F:L-threonylcarbamoyladenylate synthase"/>
    <property type="evidence" value="ECO:0007669"/>
    <property type="project" value="UniProtKB-EC"/>
</dbReference>
<dbReference type="InterPro" id="IPR006070">
    <property type="entry name" value="Sua5-like_dom"/>
</dbReference>
<dbReference type="GO" id="GO:0000049">
    <property type="term" value="F:tRNA binding"/>
    <property type="evidence" value="ECO:0007669"/>
    <property type="project" value="TreeGrafter"/>
</dbReference>
<dbReference type="GO" id="GO:0003725">
    <property type="term" value="F:double-stranded RNA binding"/>
    <property type="evidence" value="ECO:0007669"/>
    <property type="project" value="InterPro"/>
</dbReference>
<feature type="domain" description="YrdC-like" evidence="13">
    <location>
        <begin position="149"/>
        <end position="362"/>
    </location>
</feature>
<dbReference type="EC" id="2.7.7.87" evidence="3"/>
<keyword evidence="8" id="KW-0548">Nucleotidyltransferase</keyword>
<comment type="similarity">
    <text evidence="2">Belongs to the SUA5 family.</text>
</comment>
<dbReference type="InterPro" id="IPR005145">
    <property type="entry name" value="Sua5_C"/>
</dbReference>
<dbReference type="GO" id="GO:0006450">
    <property type="term" value="P:regulation of translational fidelity"/>
    <property type="evidence" value="ECO:0007669"/>
    <property type="project" value="TreeGrafter"/>
</dbReference>
<dbReference type="Gene3D" id="3.40.50.11030">
    <property type="entry name" value="Threonylcarbamoyl-AMP synthase, C-terminal domain"/>
    <property type="match status" value="1"/>
</dbReference>
<evidence type="ECO:0000256" key="6">
    <source>
        <dbReference type="ARBA" id="ARBA00022679"/>
    </source>
</evidence>
<gene>
    <name evidence="14" type="ORF">AYI69_g308</name>
</gene>
<dbReference type="GO" id="GO:0008033">
    <property type="term" value="P:tRNA processing"/>
    <property type="evidence" value="ECO:0007669"/>
    <property type="project" value="UniProtKB-KW"/>
</dbReference>
<keyword evidence="7" id="KW-0819">tRNA processing</keyword>
<dbReference type="GO" id="GO:0005524">
    <property type="term" value="F:ATP binding"/>
    <property type="evidence" value="ECO:0007669"/>
    <property type="project" value="UniProtKB-KW"/>
</dbReference>
<evidence type="ECO:0000256" key="2">
    <source>
        <dbReference type="ARBA" id="ARBA00007663"/>
    </source>
</evidence>
<evidence type="ECO:0000256" key="5">
    <source>
        <dbReference type="ARBA" id="ARBA00022490"/>
    </source>
</evidence>
<comment type="catalytic activity">
    <reaction evidence="12">
        <text>L-threonine + hydrogencarbonate + ATP = L-threonylcarbamoyladenylate + diphosphate + H2O</text>
        <dbReference type="Rhea" id="RHEA:36407"/>
        <dbReference type="ChEBI" id="CHEBI:15377"/>
        <dbReference type="ChEBI" id="CHEBI:17544"/>
        <dbReference type="ChEBI" id="CHEBI:30616"/>
        <dbReference type="ChEBI" id="CHEBI:33019"/>
        <dbReference type="ChEBI" id="CHEBI:57926"/>
        <dbReference type="ChEBI" id="CHEBI:73682"/>
        <dbReference type="EC" id="2.7.7.87"/>
    </reaction>
</comment>
<dbReference type="InterPro" id="IPR038385">
    <property type="entry name" value="Sua5/YwlC_C"/>
</dbReference>
<evidence type="ECO:0000256" key="8">
    <source>
        <dbReference type="ARBA" id="ARBA00022695"/>
    </source>
</evidence>
<dbReference type="PANTHER" id="PTHR17490">
    <property type="entry name" value="SUA5"/>
    <property type="match status" value="1"/>
</dbReference>
<reference evidence="15" key="1">
    <citation type="submission" date="2017-01" db="EMBL/GenBank/DDBJ databases">
        <authorList>
            <person name="Wang Y."/>
            <person name="White M."/>
            <person name="Kvist S."/>
            <person name="Moncalvo J.-M."/>
        </authorList>
    </citation>
    <scope>NUCLEOTIDE SEQUENCE [LARGE SCALE GENOMIC DNA]</scope>
    <source>
        <strain evidence="15">ID-206-W2</strain>
    </source>
</reference>
<organism evidence="14 15">
    <name type="scientific">Smittium culicis</name>
    <dbReference type="NCBI Taxonomy" id="133412"/>
    <lineage>
        <taxon>Eukaryota</taxon>
        <taxon>Fungi</taxon>
        <taxon>Fungi incertae sedis</taxon>
        <taxon>Zoopagomycota</taxon>
        <taxon>Kickxellomycotina</taxon>
        <taxon>Harpellomycetes</taxon>
        <taxon>Harpellales</taxon>
        <taxon>Legeriomycetaceae</taxon>
        <taxon>Smittium</taxon>
    </lineage>
</organism>
<accession>A0A1R1YTD2</accession>
<comment type="subcellular location">
    <subcellularLocation>
        <location evidence="1">Cytoplasm</location>
    </subcellularLocation>
</comment>
<comment type="caution">
    <text evidence="14">The sequence shown here is derived from an EMBL/GenBank/DDBJ whole genome shotgun (WGS) entry which is preliminary data.</text>
</comment>
<keyword evidence="15" id="KW-1185">Reference proteome</keyword>
<proteinExistence type="inferred from homology"/>
<dbReference type="OrthoDB" id="412787at2759"/>
<keyword evidence="10" id="KW-0067">ATP-binding</keyword>
<dbReference type="PROSITE" id="PS51163">
    <property type="entry name" value="YRDC"/>
    <property type="match status" value="1"/>
</dbReference>
<protein>
    <recommendedName>
        <fullName evidence="4">Threonylcarbamoyl-AMP synthase</fullName>
        <ecNumber evidence="3">2.7.7.87</ecNumber>
    </recommendedName>
    <alternativeName>
        <fullName evidence="11">L-threonylcarbamoyladenylate synthase</fullName>
    </alternativeName>
</protein>
<dbReference type="Pfam" id="PF03481">
    <property type="entry name" value="Sua5_C"/>
    <property type="match status" value="2"/>
</dbReference>
<dbReference type="SUPFAM" id="SSF55821">
    <property type="entry name" value="YrdC/RibB"/>
    <property type="match status" value="1"/>
</dbReference>
<dbReference type="Proteomes" id="UP000187429">
    <property type="component" value="Unassembled WGS sequence"/>
</dbReference>
<evidence type="ECO:0000256" key="9">
    <source>
        <dbReference type="ARBA" id="ARBA00022741"/>
    </source>
</evidence>